<evidence type="ECO:0000256" key="9">
    <source>
        <dbReference type="SAM" id="MobiDB-lite"/>
    </source>
</evidence>
<evidence type="ECO:0000313" key="13">
    <source>
        <dbReference type="Proteomes" id="UP000546213"/>
    </source>
</evidence>
<sequence length="939" mass="103189">MSIEHTIDTKVGDAFVRGVSGGERKRVSIIETLATQGSVFCWDNSTRGLDASTALEYTKAIRAMTDVMGLASIVTLYQAGNGIYDLFDKVLVLDEGKEVYYGPLKEAKPFMESMGFICQHGANVADYLTGVTVPTERQIHPDHQNRFPRTADALRAEYEKSPIYERMKSEYDYPTSTIADERTKQFKLGVRQQKDKKLPDSSPMTVGFISQAKACVKRQYQIVLGDRPTFLIKQLSMIVQALIAGSLFYNASDDSSGLFIKSGAVFIALLCNSLVSMSEVTDSFTGRPVLLKHKSFAMYHPAAFCIAQIAADIPVILLQVSTFSVVEYFMVGLTASAGHFFTFWVLLVSITVCITALFRAVGAAFSTFDAASKVSGFLISATIMYSGYLISKPLMHDWFVWLFWINPLAYGFDALLSNEFHDKIIPCVGHSLVPSGPGFTNGDHQACSGVGGAKPGVNFVTGDDYLASLSYSHDHLWRNFGIIWAWWALFVAITIYFTTKWHASSEDGPSLVIPRENAHITAALRQSDEEGQTKGEKKIMGSSDGGVVSGDDSDTSGQGMGLVRNTSVFTWKNLSYTVKTPQGDRVLLDNVQGWVKPGMLGALMGSSGAGKTTLLDVLAQRKTEGTIRGSIMVDGRPLPVSFQRSAGYCEQLDVHEPYATVREALEFSALLRQSRDTPREEKLKYVDTIIDLLELHDLADTLIGQVGAGLSVEQRKRVTIGVELVSKPSILIFLDEPTSGLDGQSAYNTVRFLRKLAAHGQAILVTIHQPSAQLFSQFDTLLLLAKGGKTVYFGDIGEHGNTVTGYFGRYGAPCPEHVNPAEHMIDVVSGHLSQGKDWNQVWLSSPEHDAVEKELDSIISEAASKPPATTDDGHEFATSLWEQTKLVTHRMNIALYRNTDYINNKFALHLSSALFNGFSFWQVGSSVAELQLKLFTIFN</sequence>
<feature type="transmembrane region" description="Helical" evidence="10">
    <location>
        <begin position="398"/>
        <end position="416"/>
    </location>
</feature>
<protein>
    <submittedName>
        <fullName evidence="12">ATPase</fullName>
    </submittedName>
</protein>
<keyword evidence="6" id="KW-0067">ATP-binding</keyword>
<dbReference type="GO" id="GO:0005524">
    <property type="term" value="F:ATP binding"/>
    <property type="evidence" value="ECO:0007669"/>
    <property type="project" value="UniProtKB-KW"/>
</dbReference>
<evidence type="ECO:0000256" key="1">
    <source>
        <dbReference type="ARBA" id="ARBA00004141"/>
    </source>
</evidence>
<dbReference type="GO" id="GO:0016020">
    <property type="term" value="C:membrane"/>
    <property type="evidence" value="ECO:0007669"/>
    <property type="project" value="UniProtKB-SubCell"/>
</dbReference>
<dbReference type="PROSITE" id="PS50893">
    <property type="entry name" value="ABC_TRANSPORTER_2"/>
    <property type="match status" value="1"/>
</dbReference>
<dbReference type="InterPro" id="IPR027417">
    <property type="entry name" value="P-loop_NTPase"/>
</dbReference>
<dbReference type="AlphaFoldDB" id="A0A8H5KFU3"/>
<evidence type="ECO:0000256" key="5">
    <source>
        <dbReference type="ARBA" id="ARBA00022741"/>
    </source>
</evidence>
<reference evidence="12 13" key="1">
    <citation type="submission" date="2020-05" db="EMBL/GenBank/DDBJ databases">
        <title>Identification and distribution of gene clusters putatively required for synthesis of sphingolipid metabolism inhibitors in phylogenetically diverse species of the filamentous fungus Fusarium.</title>
        <authorList>
            <person name="Kim H.-S."/>
            <person name="Busman M."/>
            <person name="Brown D.W."/>
            <person name="Divon H."/>
            <person name="Uhlig S."/>
            <person name="Proctor R.H."/>
        </authorList>
    </citation>
    <scope>NUCLEOTIDE SEQUENCE [LARGE SCALE GENOMIC DNA]</scope>
    <source>
        <strain evidence="12 13">NRRL 36939</strain>
    </source>
</reference>
<dbReference type="InterPro" id="IPR003439">
    <property type="entry name" value="ABC_transporter-like_ATP-bd"/>
</dbReference>
<dbReference type="SMART" id="SM00382">
    <property type="entry name" value="AAA"/>
    <property type="match status" value="1"/>
</dbReference>
<gene>
    <name evidence="12" type="ORF">FPCIR_14300</name>
</gene>
<dbReference type="PANTHER" id="PTHR19241">
    <property type="entry name" value="ATP-BINDING CASSETTE TRANSPORTER"/>
    <property type="match status" value="1"/>
</dbReference>
<keyword evidence="7 10" id="KW-1133">Transmembrane helix</keyword>
<evidence type="ECO:0000256" key="6">
    <source>
        <dbReference type="ARBA" id="ARBA00022840"/>
    </source>
</evidence>
<accession>A0A8H5KFU3</accession>
<keyword evidence="4 10" id="KW-0812">Transmembrane</keyword>
<dbReference type="InterPro" id="IPR003593">
    <property type="entry name" value="AAA+_ATPase"/>
</dbReference>
<dbReference type="InterPro" id="IPR043926">
    <property type="entry name" value="ABCG_dom"/>
</dbReference>
<comment type="subcellular location">
    <subcellularLocation>
        <location evidence="1">Membrane</location>
        <topology evidence="1">Multi-pass membrane protein</topology>
    </subcellularLocation>
</comment>
<evidence type="ECO:0000256" key="3">
    <source>
        <dbReference type="ARBA" id="ARBA00022448"/>
    </source>
</evidence>
<evidence type="ECO:0000313" key="12">
    <source>
        <dbReference type="EMBL" id="KAF5572372.1"/>
    </source>
</evidence>
<dbReference type="Pfam" id="PF00005">
    <property type="entry name" value="ABC_tran"/>
    <property type="match status" value="1"/>
</dbReference>
<feature type="compositionally biased region" description="Basic and acidic residues" evidence="9">
    <location>
        <begin position="526"/>
        <end position="539"/>
    </location>
</feature>
<keyword evidence="8 10" id="KW-0472">Membrane</keyword>
<evidence type="ECO:0000256" key="8">
    <source>
        <dbReference type="ARBA" id="ARBA00023136"/>
    </source>
</evidence>
<dbReference type="Gene3D" id="3.40.50.300">
    <property type="entry name" value="P-loop containing nucleotide triphosphate hydrolases"/>
    <property type="match status" value="2"/>
</dbReference>
<feature type="transmembrane region" description="Helical" evidence="10">
    <location>
        <begin position="374"/>
        <end position="392"/>
    </location>
</feature>
<feature type="transmembrane region" description="Helical" evidence="10">
    <location>
        <begin position="340"/>
        <end position="362"/>
    </location>
</feature>
<feature type="region of interest" description="Disordered" evidence="9">
    <location>
        <begin position="524"/>
        <end position="558"/>
    </location>
</feature>
<dbReference type="Proteomes" id="UP000546213">
    <property type="component" value="Unassembled WGS sequence"/>
</dbReference>
<evidence type="ECO:0000256" key="2">
    <source>
        <dbReference type="ARBA" id="ARBA00006012"/>
    </source>
</evidence>
<dbReference type="OrthoDB" id="245989at2759"/>
<comment type="similarity">
    <text evidence="2">Belongs to the ABC transporter superfamily. ABCG family. PDR (TC 3.A.1.205) subfamily.</text>
</comment>
<dbReference type="InterPro" id="IPR013525">
    <property type="entry name" value="ABC2_TM"/>
</dbReference>
<dbReference type="SUPFAM" id="SSF52540">
    <property type="entry name" value="P-loop containing nucleoside triphosphate hydrolases"/>
    <property type="match status" value="2"/>
</dbReference>
<keyword evidence="13" id="KW-1185">Reference proteome</keyword>
<proteinExistence type="inferred from homology"/>
<dbReference type="FunFam" id="3.40.50.300:FF:000054">
    <property type="entry name" value="ABC multidrug transporter atrF"/>
    <property type="match status" value="1"/>
</dbReference>
<dbReference type="EMBL" id="JAAOAS010000790">
    <property type="protein sequence ID" value="KAF5572372.1"/>
    <property type="molecule type" value="Genomic_DNA"/>
</dbReference>
<dbReference type="InterPro" id="IPR034003">
    <property type="entry name" value="ABCG_PDR_2"/>
</dbReference>
<dbReference type="GO" id="GO:0140359">
    <property type="term" value="F:ABC-type transporter activity"/>
    <property type="evidence" value="ECO:0007669"/>
    <property type="project" value="InterPro"/>
</dbReference>
<feature type="transmembrane region" description="Helical" evidence="10">
    <location>
        <begin position="476"/>
        <end position="497"/>
    </location>
</feature>
<dbReference type="InterPro" id="IPR010929">
    <property type="entry name" value="PDR_CDR_ABC"/>
</dbReference>
<evidence type="ECO:0000256" key="4">
    <source>
        <dbReference type="ARBA" id="ARBA00022692"/>
    </source>
</evidence>
<evidence type="ECO:0000259" key="11">
    <source>
        <dbReference type="PROSITE" id="PS50893"/>
    </source>
</evidence>
<keyword evidence="3" id="KW-0813">Transport</keyword>
<dbReference type="Pfam" id="PF19055">
    <property type="entry name" value="ABC2_membrane_7"/>
    <property type="match status" value="1"/>
</dbReference>
<feature type="domain" description="ABC transporter" evidence="11">
    <location>
        <begin position="563"/>
        <end position="812"/>
    </location>
</feature>
<feature type="transmembrane region" description="Helical" evidence="10">
    <location>
        <begin position="296"/>
        <end position="320"/>
    </location>
</feature>
<evidence type="ECO:0000256" key="7">
    <source>
        <dbReference type="ARBA" id="ARBA00022989"/>
    </source>
</evidence>
<comment type="caution">
    <text evidence="12">The sequence shown here is derived from an EMBL/GenBank/DDBJ whole genome shotgun (WGS) entry which is preliminary data.</text>
</comment>
<keyword evidence="5" id="KW-0547">Nucleotide-binding</keyword>
<dbReference type="CDD" id="cd03232">
    <property type="entry name" value="ABCG_PDR_domain2"/>
    <property type="match status" value="1"/>
</dbReference>
<dbReference type="Pfam" id="PF06422">
    <property type="entry name" value="PDR_CDR"/>
    <property type="match status" value="1"/>
</dbReference>
<name>A0A8H5KFU3_9HYPO</name>
<feature type="non-terminal residue" evidence="12">
    <location>
        <position position="1"/>
    </location>
</feature>
<organism evidence="12 13">
    <name type="scientific">Fusarium pseudocircinatum</name>
    <dbReference type="NCBI Taxonomy" id="56676"/>
    <lineage>
        <taxon>Eukaryota</taxon>
        <taxon>Fungi</taxon>
        <taxon>Dikarya</taxon>
        <taxon>Ascomycota</taxon>
        <taxon>Pezizomycotina</taxon>
        <taxon>Sordariomycetes</taxon>
        <taxon>Hypocreomycetidae</taxon>
        <taxon>Hypocreales</taxon>
        <taxon>Nectriaceae</taxon>
        <taxon>Fusarium</taxon>
        <taxon>Fusarium fujikuroi species complex</taxon>
    </lineage>
</organism>
<evidence type="ECO:0000256" key="10">
    <source>
        <dbReference type="SAM" id="Phobius"/>
    </source>
</evidence>
<dbReference type="GO" id="GO:0016887">
    <property type="term" value="F:ATP hydrolysis activity"/>
    <property type="evidence" value="ECO:0007669"/>
    <property type="project" value="InterPro"/>
</dbReference>
<dbReference type="Pfam" id="PF01061">
    <property type="entry name" value="ABC2_membrane"/>
    <property type="match status" value="1"/>
</dbReference>